<dbReference type="Pfam" id="PF00296">
    <property type="entry name" value="Bac_luciferase"/>
    <property type="match status" value="1"/>
</dbReference>
<feature type="domain" description="Luciferase-like" evidence="2">
    <location>
        <begin position="20"/>
        <end position="232"/>
    </location>
</feature>
<comment type="caution">
    <text evidence="3">The sequence shown here is derived from an EMBL/GenBank/DDBJ whole genome shotgun (WGS) entry which is preliminary data.</text>
</comment>
<reference evidence="3 4" key="1">
    <citation type="submission" date="2018-06" db="EMBL/GenBank/DDBJ databases">
        <title>Phytoactinopolyspora halophila sp. nov., a novel halophilic actinomycete isolated from a saline soil in China.</title>
        <authorList>
            <person name="Tang S.-K."/>
        </authorList>
    </citation>
    <scope>NUCLEOTIDE SEQUENCE [LARGE SCALE GENOMIC DNA]</scope>
    <source>
        <strain evidence="3 4">YIM 96934</strain>
    </source>
</reference>
<dbReference type="EMBL" id="QMIG01000004">
    <property type="protein sequence ID" value="RAW16397.1"/>
    <property type="molecule type" value="Genomic_DNA"/>
</dbReference>
<organism evidence="3 4">
    <name type="scientific">Phytoactinopolyspora halophila</name>
    <dbReference type="NCBI Taxonomy" id="1981511"/>
    <lineage>
        <taxon>Bacteria</taxon>
        <taxon>Bacillati</taxon>
        <taxon>Actinomycetota</taxon>
        <taxon>Actinomycetes</taxon>
        <taxon>Jiangellales</taxon>
        <taxon>Jiangellaceae</taxon>
        <taxon>Phytoactinopolyspora</taxon>
    </lineage>
</organism>
<dbReference type="OrthoDB" id="9775082at2"/>
<dbReference type="InterPro" id="IPR011251">
    <property type="entry name" value="Luciferase-like_dom"/>
</dbReference>
<keyword evidence="4" id="KW-1185">Reference proteome</keyword>
<dbReference type="RefSeq" id="WP_112257609.1">
    <property type="nucleotide sequence ID" value="NZ_QMIG01000004.1"/>
</dbReference>
<accession>A0A329QVN9</accession>
<dbReference type="SUPFAM" id="SSF51679">
    <property type="entry name" value="Bacterial luciferase-like"/>
    <property type="match status" value="1"/>
</dbReference>
<keyword evidence="1" id="KW-0560">Oxidoreductase</keyword>
<dbReference type="InterPro" id="IPR050564">
    <property type="entry name" value="F420-G6PD/mer"/>
</dbReference>
<dbReference type="PANTHER" id="PTHR43244:SF1">
    <property type="entry name" value="5,10-METHYLENETETRAHYDROMETHANOPTERIN REDUCTASE"/>
    <property type="match status" value="1"/>
</dbReference>
<evidence type="ECO:0000313" key="3">
    <source>
        <dbReference type="EMBL" id="RAW16397.1"/>
    </source>
</evidence>
<proteinExistence type="predicted"/>
<dbReference type="Proteomes" id="UP000250462">
    <property type="component" value="Unassembled WGS sequence"/>
</dbReference>
<dbReference type="InterPro" id="IPR036661">
    <property type="entry name" value="Luciferase-like_sf"/>
</dbReference>
<dbReference type="Gene3D" id="3.20.20.30">
    <property type="entry name" value="Luciferase-like domain"/>
    <property type="match status" value="1"/>
</dbReference>
<gene>
    <name evidence="3" type="ORF">DPM12_07145</name>
</gene>
<name>A0A329QVN9_9ACTN</name>
<dbReference type="PANTHER" id="PTHR43244">
    <property type="match status" value="1"/>
</dbReference>
<dbReference type="GO" id="GO:0016705">
    <property type="term" value="F:oxidoreductase activity, acting on paired donors, with incorporation or reduction of molecular oxygen"/>
    <property type="evidence" value="ECO:0007669"/>
    <property type="project" value="InterPro"/>
</dbReference>
<evidence type="ECO:0000259" key="2">
    <source>
        <dbReference type="Pfam" id="PF00296"/>
    </source>
</evidence>
<evidence type="ECO:0000256" key="1">
    <source>
        <dbReference type="ARBA" id="ARBA00023002"/>
    </source>
</evidence>
<dbReference type="AlphaFoldDB" id="A0A329QVN9"/>
<evidence type="ECO:0000313" key="4">
    <source>
        <dbReference type="Proteomes" id="UP000250462"/>
    </source>
</evidence>
<sequence>MPDYGHDLLFGAGIDSYSHQSSTVVRLAELADQTGVDLAAISDHPYHPAFLDTWTLLSYLAGRTTQIRLAASVHPIPLRQPAILARSAASLDILSGGRFELGLGAGAIWDGIEAMGGPRRSPGEAVDALEEAIEVIRGIWDVDTSGGVHVDGNHYQVRGARPGPRPSHNIGIWTGAYKPRMLRLTGRMADGWWPSLPALEEHGPITLAEGNATIDEAAIHAGRSPQDVRRLLNLGELLPVEQIAELALQDGISVFTVDARDPRAIHQLAKEISPAVKELVAKERAGR</sequence>
<dbReference type="CDD" id="cd01097">
    <property type="entry name" value="Tetrahydromethanopterin_reductase"/>
    <property type="match status" value="1"/>
</dbReference>
<protein>
    <submittedName>
        <fullName evidence="3">LLM class flavin-dependent oxidoreductase</fullName>
    </submittedName>
</protein>